<sequence length="904" mass="101680">MVWLNNKSKQIALCLVLSVSVVIPLSGAPKNIVPQTGAIRNCVRAVVSGEEMVYISEENGTVSLNNLAGKTLWRNMSDNPAVMFEIIAHDLDGDKQDDLLGVSGNGSVYAWKSDGKLLWKFTTPEISRLSEIAVVGEDDETRIFAGGNNFKIYELDSNGNLLSFIPIKGTVRILDAGYFVQNGKKDLFVLTYSHDKFRSEYMGFIDSVTKKEYRSSSISKFVKNSTMITDNTVADIDNDGKDDVILFGASETAEVVAFNADFRKLLKFSGSKDKQRYAHTKGTVLSPLTNEIVFQYGGIRYLIDFKGKLLEKYGERNKGVIFNNLVFMPDSKMLLGAGQVSGDNTLYVFNLGKSGWMSASHEYDGLYAEVRDNLNKLYHQALNFKLPAYQKKKEKPFISLGLDGNKAGRKDVWLKGFVLDEELEKLNGGNLLMVSTGVTFSESTSRDDLVAAIGKDALKKDKRMKYNMTPDEIVEWARRQEEKGEPFQMWVGHGNDPFYVRINTLEKILEVAPKTCYGFIYAEMNGTSDPRIKYFVDEYIPRIATAIRKNNSPTKVYFRYKNMFWAGDAHEELWSRVFFSGKYSDIIVPSAEDTNNRLQDLNFTGRVGMYLSGYVGDYSMRLVDDNPTSWRPLSPGGQTSVSPYLRNAALMAAYGCSHGVLFPIQYLEWPGYNIFFALIKSGLIPMLNRDEILSVNSWHLVKDIDVEYLERVNNSGHNLTLYRTSDDDAVVGKAGVHWCGTSVTDYDYSKLSLGVDYRWLNFIPPMPYGIVPITSYDYEDKIKKSDEKYVVSDLHHGIVNGKKIPAREFGDIMLATVKECAKKLPITVEGASWSLYKIDATHSRLLLIDPGYVSPSKVKAKVTLQNTKPRKAIDVLTGEKIKIDQNNVTIDVPAGSMRFIDFEY</sequence>
<dbReference type="Pfam" id="PF25290">
    <property type="entry name" value="CGLA_M"/>
    <property type="match status" value="1"/>
</dbReference>
<evidence type="ECO:0000259" key="2">
    <source>
        <dbReference type="Pfam" id="PF25291"/>
    </source>
</evidence>
<protein>
    <recommendedName>
        <fullName evidence="7">PQQ-binding-like beta-propeller repeat protein</fullName>
    </recommendedName>
</protein>
<dbReference type="Proteomes" id="UP001198461">
    <property type="component" value="Unassembled WGS sequence"/>
</dbReference>
<feature type="domain" description="Lambda-carrageenase middle" evidence="1">
    <location>
        <begin position="459"/>
        <end position="795"/>
    </location>
</feature>
<evidence type="ECO:0008006" key="7">
    <source>
        <dbReference type="Google" id="ProtNLM"/>
    </source>
</evidence>
<dbReference type="InterPro" id="IPR057422">
    <property type="entry name" value="CGLA_C"/>
</dbReference>
<dbReference type="SUPFAM" id="SSF50998">
    <property type="entry name" value="Quinoprotein alcohol dehydrogenase-like"/>
    <property type="match status" value="1"/>
</dbReference>
<organism evidence="5 6">
    <name type="scientific">Bacteroides xylanisolvens</name>
    <dbReference type="NCBI Taxonomy" id="371601"/>
    <lineage>
        <taxon>Bacteria</taxon>
        <taxon>Pseudomonadati</taxon>
        <taxon>Bacteroidota</taxon>
        <taxon>Bacteroidia</taxon>
        <taxon>Bacteroidales</taxon>
        <taxon>Bacteroidaceae</taxon>
        <taxon>Bacteroides</taxon>
    </lineage>
</organism>
<dbReference type="Proteomes" id="UP001197958">
    <property type="component" value="Unassembled WGS sequence"/>
</dbReference>
<dbReference type="InterPro" id="IPR057420">
    <property type="entry name" value="Beta-prop_CGLA"/>
</dbReference>
<evidence type="ECO:0000313" key="5">
    <source>
        <dbReference type="EMBL" id="MCA4705403.1"/>
    </source>
</evidence>
<evidence type="ECO:0000259" key="3">
    <source>
        <dbReference type="Pfam" id="PF25292"/>
    </source>
</evidence>
<dbReference type="InterPro" id="IPR057421">
    <property type="entry name" value="CGLA_M"/>
</dbReference>
<dbReference type="RefSeq" id="WP_128859051.1">
    <property type="nucleotide sequence ID" value="NZ_CP183042.1"/>
</dbReference>
<proteinExistence type="predicted"/>
<evidence type="ECO:0000313" key="6">
    <source>
        <dbReference type="Proteomes" id="UP001198461"/>
    </source>
</evidence>
<dbReference type="Pfam" id="PF25292">
    <property type="entry name" value="Beta-prop_CGLA"/>
    <property type="match status" value="1"/>
</dbReference>
<reference evidence="5" key="1">
    <citation type="submission" date="2023-08" db="EMBL/GenBank/DDBJ databases">
        <title>Mucin Metabolism Genes Underlie the Key Renovations of Bacteroides xylanisolvens Genomes in Captive Great Apes.</title>
        <authorList>
            <person name="Nishida A.H."/>
        </authorList>
    </citation>
    <scope>NUCLEOTIDE SEQUENCE</scope>
    <source>
        <strain evidence="5">P13.H9</strain>
        <strain evidence="4">P19.10B</strain>
    </source>
</reference>
<dbReference type="Pfam" id="PF25291">
    <property type="entry name" value="CGLA_C"/>
    <property type="match status" value="1"/>
</dbReference>
<name>A0AAW4T227_9BACE</name>
<feature type="domain" description="Lambda-carrageenase beta-propeller" evidence="3">
    <location>
        <begin position="59"/>
        <end position="166"/>
    </location>
</feature>
<feature type="domain" description="Lambda-carrageenase C-terminal" evidence="2">
    <location>
        <begin position="828"/>
        <end position="903"/>
    </location>
</feature>
<dbReference type="InterPro" id="IPR011047">
    <property type="entry name" value="Quinoprotein_ADH-like_sf"/>
</dbReference>
<dbReference type="AlphaFoldDB" id="A0AAW4T227"/>
<comment type="caution">
    <text evidence="5">The sequence shown here is derived from an EMBL/GenBank/DDBJ whole genome shotgun (WGS) entry which is preliminary data.</text>
</comment>
<gene>
    <name evidence="5" type="ORF">LD004_17510</name>
    <name evidence="4" type="ORF">LDZ35_05345</name>
</gene>
<dbReference type="Gene3D" id="2.130.10.10">
    <property type="entry name" value="YVTN repeat-like/Quinoprotein amine dehydrogenase"/>
    <property type="match status" value="1"/>
</dbReference>
<accession>A0AAW4T227</accession>
<evidence type="ECO:0000259" key="1">
    <source>
        <dbReference type="Pfam" id="PF25290"/>
    </source>
</evidence>
<evidence type="ECO:0000313" key="4">
    <source>
        <dbReference type="EMBL" id="MCA4522636.1"/>
    </source>
</evidence>
<dbReference type="EMBL" id="JAIWWW010000009">
    <property type="protein sequence ID" value="MCA4522636.1"/>
    <property type="molecule type" value="Genomic_DNA"/>
</dbReference>
<dbReference type="InterPro" id="IPR015943">
    <property type="entry name" value="WD40/YVTN_repeat-like_dom_sf"/>
</dbReference>
<dbReference type="EMBL" id="JAIWYE010000031">
    <property type="protein sequence ID" value="MCA4705403.1"/>
    <property type="molecule type" value="Genomic_DNA"/>
</dbReference>